<keyword evidence="8" id="KW-0333">Golgi apparatus</keyword>
<keyword evidence="7 11" id="KW-1133">Transmembrane helix</keyword>
<proteinExistence type="inferred from homology"/>
<feature type="transmembrane region" description="Helical" evidence="11">
    <location>
        <begin position="31"/>
        <end position="52"/>
    </location>
</feature>
<dbReference type="EMBL" id="KI393582">
    <property type="protein sequence ID" value="ERN08093.1"/>
    <property type="molecule type" value="Genomic_DNA"/>
</dbReference>
<gene>
    <name evidence="12" type="ORF">AMTR_s00660p00010300</name>
</gene>
<evidence type="ECO:0000256" key="6">
    <source>
        <dbReference type="ARBA" id="ARBA00022692"/>
    </source>
</evidence>
<comment type="subcellular location">
    <subcellularLocation>
        <location evidence="1">Cytoplasmic vesicle membrane</location>
        <topology evidence="1">Multi-pass membrane protein</topology>
    </subcellularLocation>
    <subcellularLocation>
        <location evidence="2">Golgi apparatus membrane</location>
        <topology evidence="2">Multi-pass membrane protein</topology>
    </subcellularLocation>
</comment>
<keyword evidence="4" id="KW-0813">Transport</keyword>
<keyword evidence="6 11" id="KW-0812">Transmembrane</keyword>
<evidence type="ECO:0000256" key="2">
    <source>
        <dbReference type="ARBA" id="ARBA00004653"/>
    </source>
</evidence>
<dbReference type="HOGENOM" id="CLU_126828_0_0_1"/>
<dbReference type="Gramene" id="ERN08093">
    <property type="protein sequence ID" value="ERN08093"/>
    <property type="gene ID" value="AMTR_s00660p00010300"/>
</dbReference>
<keyword evidence="9 11" id="KW-0472">Membrane</keyword>
<dbReference type="SUPFAM" id="SSF103481">
    <property type="entry name" value="Multidrug resistance efflux transporter EmrE"/>
    <property type="match status" value="1"/>
</dbReference>
<dbReference type="PANTHER" id="PTHR11132">
    <property type="entry name" value="SOLUTE CARRIER FAMILY 35"/>
    <property type="match status" value="1"/>
</dbReference>
<keyword evidence="10" id="KW-0968">Cytoplasmic vesicle</keyword>
<keyword evidence="13" id="KW-1185">Reference proteome</keyword>
<dbReference type="Proteomes" id="UP000017836">
    <property type="component" value="Unassembled WGS sequence"/>
</dbReference>
<dbReference type="InterPro" id="IPR050186">
    <property type="entry name" value="TPT_transporter"/>
</dbReference>
<feature type="transmembrane region" description="Helical" evidence="11">
    <location>
        <begin position="101"/>
        <end position="122"/>
    </location>
</feature>
<evidence type="ECO:0000256" key="11">
    <source>
        <dbReference type="SAM" id="Phobius"/>
    </source>
</evidence>
<evidence type="ECO:0000256" key="4">
    <source>
        <dbReference type="ARBA" id="ARBA00022448"/>
    </source>
</evidence>
<organism evidence="12 13">
    <name type="scientific">Amborella trichopoda</name>
    <dbReference type="NCBI Taxonomy" id="13333"/>
    <lineage>
        <taxon>Eukaryota</taxon>
        <taxon>Viridiplantae</taxon>
        <taxon>Streptophyta</taxon>
        <taxon>Embryophyta</taxon>
        <taxon>Tracheophyta</taxon>
        <taxon>Spermatophyta</taxon>
        <taxon>Magnoliopsida</taxon>
        <taxon>Amborellales</taxon>
        <taxon>Amborellaceae</taxon>
        <taxon>Amborella</taxon>
    </lineage>
</organism>
<dbReference type="GO" id="GO:0000139">
    <property type="term" value="C:Golgi membrane"/>
    <property type="evidence" value="ECO:0007669"/>
    <property type="project" value="UniProtKB-SubCell"/>
</dbReference>
<dbReference type="InterPro" id="IPR037185">
    <property type="entry name" value="EmrE-like"/>
</dbReference>
<dbReference type="GO" id="GO:0030659">
    <property type="term" value="C:cytoplasmic vesicle membrane"/>
    <property type="evidence" value="ECO:0007669"/>
    <property type="project" value="UniProtKB-SubCell"/>
</dbReference>
<evidence type="ECO:0000256" key="10">
    <source>
        <dbReference type="ARBA" id="ARBA00023329"/>
    </source>
</evidence>
<dbReference type="InterPro" id="IPR013657">
    <property type="entry name" value="SCL35B1-4/HUT1"/>
</dbReference>
<evidence type="ECO:0000256" key="7">
    <source>
        <dbReference type="ARBA" id="ARBA00022989"/>
    </source>
</evidence>
<evidence type="ECO:0000313" key="12">
    <source>
        <dbReference type="EMBL" id="ERN08093.1"/>
    </source>
</evidence>
<dbReference type="OMA" id="WNIARSF"/>
<protein>
    <recommendedName>
        <fullName evidence="14">Sugar phosphate transporter domain-containing protein</fullName>
    </recommendedName>
</protein>
<keyword evidence="5" id="KW-0050">Antiport</keyword>
<accession>W1PJB4</accession>
<comment type="similarity">
    <text evidence="3">Belongs to the nucleotide-sugar transporter family. UDP-galactose:UMP antiporter (TC 2.A.7.11) subfamily.</text>
</comment>
<name>W1PJB4_AMBTC</name>
<evidence type="ECO:0000256" key="5">
    <source>
        <dbReference type="ARBA" id="ARBA00022449"/>
    </source>
</evidence>
<evidence type="ECO:0000256" key="8">
    <source>
        <dbReference type="ARBA" id="ARBA00023034"/>
    </source>
</evidence>
<evidence type="ECO:0000256" key="1">
    <source>
        <dbReference type="ARBA" id="ARBA00004439"/>
    </source>
</evidence>
<dbReference type="eggNOG" id="KOG1443">
    <property type="taxonomic scope" value="Eukaryota"/>
</dbReference>
<sequence length="188" mass="20931">MGLYICDACCCHVWVPLVHDTNSFAGLKNPLALMSYVTPVMALATGLLSLMFDPWLDFRRNDYFYDSWHVLRSSFLMLIGGSLAFFMVLTEYVLISATSAVTVTIAGVVKEAVTILVAVFYFHDQFTLLKGIGLLTIMIGVSLFNWYKYLKLKHAHPGENDKDAGLSNTNGAAKYVILDNMEDQDEGP</sequence>
<dbReference type="GO" id="GO:0015297">
    <property type="term" value="F:antiporter activity"/>
    <property type="evidence" value="ECO:0007669"/>
    <property type="project" value="UniProtKB-KW"/>
</dbReference>
<evidence type="ECO:0000313" key="13">
    <source>
        <dbReference type="Proteomes" id="UP000017836"/>
    </source>
</evidence>
<evidence type="ECO:0000256" key="9">
    <source>
        <dbReference type="ARBA" id="ARBA00023136"/>
    </source>
</evidence>
<reference evidence="13" key="1">
    <citation type="journal article" date="2013" name="Science">
        <title>The Amborella genome and the evolution of flowering plants.</title>
        <authorList>
            <consortium name="Amborella Genome Project"/>
        </authorList>
    </citation>
    <scope>NUCLEOTIDE SEQUENCE [LARGE SCALE GENOMIC DNA]</scope>
</reference>
<dbReference type="AlphaFoldDB" id="W1PJB4"/>
<feature type="transmembrane region" description="Helical" evidence="11">
    <location>
        <begin position="72"/>
        <end position="94"/>
    </location>
</feature>
<dbReference type="Pfam" id="PF08449">
    <property type="entry name" value="UAA"/>
    <property type="match status" value="1"/>
</dbReference>
<evidence type="ECO:0008006" key="14">
    <source>
        <dbReference type="Google" id="ProtNLM"/>
    </source>
</evidence>
<feature type="transmembrane region" description="Helical" evidence="11">
    <location>
        <begin position="128"/>
        <end position="147"/>
    </location>
</feature>
<evidence type="ECO:0000256" key="3">
    <source>
        <dbReference type="ARBA" id="ARBA00008349"/>
    </source>
</evidence>